<comment type="caution">
    <text evidence="2">The sequence shown here is derived from an EMBL/GenBank/DDBJ whole genome shotgun (WGS) entry which is preliminary data.</text>
</comment>
<feature type="domain" description="STAS" evidence="1">
    <location>
        <begin position="61"/>
        <end position="128"/>
    </location>
</feature>
<dbReference type="InterPro" id="IPR036513">
    <property type="entry name" value="STAS_dom_sf"/>
</dbReference>
<gene>
    <name evidence="2" type="ORF">V2H45_07805</name>
</gene>
<organism evidence="2 3">
    <name type="scientific">Tumidithrix elongata BACA0141</name>
    <dbReference type="NCBI Taxonomy" id="2716417"/>
    <lineage>
        <taxon>Bacteria</taxon>
        <taxon>Bacillati</taxon>
        <taxon>Cyanobacteriota</taxon>
        <taxon>Cyanophyceae</taxon>
        <taxon>Pseudanabaenales</taxon>
        <taxon>Pseudanabaenaceae</taxon>
        <taxon>Tumidithrix</taxon>
        <taxon>Tumidithrix elongata</taxon>
    </lineage>
</organism>
<dbReference type="SUPFAM" id="SSF52091">
    <property type="entry name" value="SpoIIaa-like"/>
    <property type="match status" value="1"/>
</dbReference>
<dbReference type="AlphaFoldDB" id="A0AAW9PRL8"/>
<dbReference type="EMBL" id="JAZBJZ010000022">
    <property type="protein sequence ID" value="MEE3716645.1"/>
    <property type="molecule type" value="Genomic_DNA"/>
</dbReference>
<dbReference type="Pfam" id="PF01740">
    <property type="entry name" value="STAS"/>
    <property type="match status" value="1"/>
</dbReference>
<evidence type="ECO:0000313" key="3">
    <source>
        <dbReference type="Proteomes" id="UP001333818"/>
    </source>
</evidence>
<protein>
    <submittedName>
        <fullName evidence="2">STAS domain-containing protein</fullName>
    </submittedName>
</protein>
<dbReference type="PANTHER" id="PTHR33495:SF2">
    <property type="entry name" value="ANTI-SIGMA FACTOR ANTAGONIST TM_1081-RELATED"/>
    <property type="match status" value="1"/>
</dbReference>
<dbReference type="RefSeq" id="WP_330483074.1">
    <property type="nucleotide sequence ID" value="NZ_JAZBJZ010000022.1"/>
</dbReference>
<evidence type="ECO:0000313" key="2">
    <source>
        <dbReference type="EMBL" id="MEE3716645.1"/>
    </source>
</evidence>
<dbReference type="PANTHER" id="PTHR33495">
    <property type="entry name" value="ANTI-SIGMA FACTOR ANTAGONIST TM_1081-RELATED-RELATED"/>
    <property type="match status" value="1"/>
</dbReference>
<dbReference type="Gene3D" id="3.30.750.24">
    <property type="entry name" value="STAS domain"/>
    <property type="match status" value="1"/>
</dbReference>
<dbReference type="CDD" id="cd07043">
    <property type="entry name" value="STAS_anti-anti-sigma_factors"/>
    <property type="match status" value="1"/>
</dbReference>
<dbReference type="GO" id="GO:0043856">
    <property type="term" value="F:anti-sigma factor antagonist activity"/>
    <property type="evidence" value="ECO:0007669"/>
    <property type="project" value="TreeGrafter"/>
</dbReference>
<dbReference type="Proteomes" id="UP001333818">
    <property type="component" value="Unassembled WGS sequence"/>
</dbReference>
<keyword evidence="3" id="KW-1185">Reference proteome</keyword>
<name>A0AAW9PRL8_9CYAN</name>
<sequence length="139" mass="15641">MKIQSRPDSATFRRVFSNSQAYAMRLTCNRFDRAEGIELLQKIESWVSINAMVNSQQMPLLTLDMQEVDFLDSNGLAALLEARRILRSHGSNLSLCSLQVSVKLILEISKSDRAFAIFDSFDGFVAYVEANQEVEVMAA</sequence>
<evidence type="ECO:0000259" key="1">
    <source>
        <dbReference type="PROSITE" id="PS50801"/>
    </source>
</evidence>
<reference evidence="2" key="1">
    <citation type="submission" date="2024-01" db="EMBL/GenBank/DDBJ databases">
        <title>Bank of Algae and Cyanobacteria of the Azores (BACA) strain genomes.</title>
        <authorList>
            <person name="Luz R."/>
            <person name="Cordeiro R."/>
            <person name="Fonseca A."/>
            <person name="Goncalves V."/>
        </authorList>
    </citation>
    <scope>NUCLEOTIDE SEQUENCE</scope>
    <source>
        <strain evidence="2">BACA0141</strain>
    </source>
</reference>
<proteinExistence type="predicted"/>
<dbReference type="InterPro" id="IPR002645">
    <property type="entry name" value="STAS_dom"/>
</dbReference>
<dbReference type="PROSITE" id="PS50801">
    <property type="entry name" value="STAS"/>
    <property type="match status" value="1"/>
</dbReference>
<accession>A0AAW9PRL8</accession>